<evidence type="ECO:0000313" key="2">
    <source>
        <dbReference type="Proteomes" id="UP000644756"/>
    </source>
</evidence>
<accession>A0A917G1J9</accession>
<keyword evidence="2" id="KW-1185">Reference proteome</keyword>
<name>A0A917G1J9_9BACL</name>
<gene>
    <name evidence="1" type="ORF">GCM10010916_38210</name>
</gene>
<evidence type="ECO:0000313" key="1">
    <source>
        <dbReference type="EMBL" id="GGG17738.1"/>
    </source>
</evidence>
<protein>
    <submittedName>
        <fullName evidence="1">Uncharacterized protein</fullName>
    </submittedName>
</protein>
<reference evidence="1" key="2">
    <citation type="submission" date="2020-09" db="EMBL/GenBank/DDBJ databases">
        <authorList>
            <person name="Sun Q."/>
            <person name="Zhou Y."/>
        </authorList>
    </citation>
    <scope>NUCLEOTIDE SEQUENCE</scope>
    <source>
        <strain evidence="1">CGMCC 1.12987</strain>
    </source>
</reference>
<dbReference type="EMBL" id="BMGR01000014">
    <property type="protein sequence ID" value="GGG17738.1"/>
    <property type="molecule type" value="Genomic_DNA"/>
</dbReference>
<proteinExistence type="predicted"/>
<organism evidence="1 2">
    <name type="scientific">Paenibacillus abyssi</name>
    <dbReference type="NCBI Taxonomy" id="1340531"/>
    <lineage>
        <taxon>Bacteria</taxon>
        <taxon>Bacillati</taxon>
        <taxon>Bacillota</taxon>
        <taxon>Bacilli</taxon>
        <taxon>Bacillales</taxon>
        <taxon>Paenibacillaceae</taxon>
        <taxon>Paenibacillus</taxon>
    </lineage>
</organism>
<dbReference type="AlphaFoldDB" id="A0A917G1J9"/>
<comment type="caution">
    <text evidence="1">The sequence shown here is derived from an EMBL/GenBank/DDBJ whole genome shotgun (WGS) entry which is preliminary data.</text>
</comment>
<sequence>MIDIEGMLAQNGYTIEDLLKYINEKGGRQTHKPIIVKEICQKCTTLFFSNVQDHQMRLRGGWATRCPSCRDEERKEIRRHNSREYRKGRR</sequence>
<reference evidence="1" key="1">
    <citation type="journal article" date="2014" name="Int. J. Syst. Evol. Microbiol.">
        <title>Complete genome sequence of Corynebacterium casei LMG S-19264T (=DSM 44701T), isolated from a smear-ripened cheese.</title>
        <authorList>
            <consortium name="US DOE Joint Genome Institute (JGI-PGF)"/>
            <person name="Walter F."/>
            <person name="Albersmeier A."/>
            <person name="Kalinowski J."/>
            <person name="Ruckert C."/>
        </authorList>
    </citation>
    <scope>NUCLEOTIDE SEQUENCE</scope>
    <source>
        <strain evidence="1">CGMCC 1.12987</strain>
    </source>
</reference>
<dbReference type="Proteomes" id="UP000644756">
    <property type="component" value="Unassembled WGS sequence"/>
</dbReference>